<name>A0A1Q4V9R7_9ACTN</name>
<reference evidence="2 3" key="1">
    <citation type="submission" date="2015-06" db="EMBL/GenBank/DDBJ databases">
        <title>Cloning and characterization of the uncialamcin biosynthetic gene cluster.</title>
        <authorList>
            <person name="Yan X."/>
            <person name="Huang T."/>
            <person name="Ge H."/>
            <person name="Shen B."/>
        </authorList>
    </citation>
    <scope>NUCLEOTIDE SEQUENCE [LARGE SCALE GENOMIC DNA]</scope>
    <source>
        <strain evidence="2 3">DCA2648</strain>
    </source>
</reference>
<evidence type="ECO:0000313" key="2">
    <source>
        <dbReference type="EMBL" id="OKH94557.1"/>
    </source>
</evidence>
<dbReference type="InterPro" id="IPR011944">
    <property type="entry name" value="Steroid_delta5-4_isomerase"/>
</dbReference>
<dbReference type="Proteomes" id="UP000186455">
    <property type="component" value="Unassembled WGS sequence"/>
</dbReference>
<dbReference type="SUPFAM" id="SSF54427">
    <property type="entry name" value="NTF2-like"/>
    <property type="match status" value="1"/>
</dbReference>
<dbReference type="NCBIfam" id="TIGR02246">
    <property type="entry name" value="SgcJ/EcaC family oxidoreductase"/>
    <property type="match status" value="1"/>
</dbReference>
<feature type="domain" description="DUF4440" evidence="1">
    <location>
        <begin position="13"/>
        <end position="125"/>
    </location>
</feature>
<evidence type="ECO:0000313" key="3">
    <source>
        <dbReference type="Proteomes" id="UP000186455"/>
    </source>
</evidence>
<evidence type="ECO:0000259" key="1">
    <source>
        <dbReference type="Pfam" id="PF14534"/>
    </source>
</evidence>
<protein>
    <submittedName>
        <fullName evidence="2">EcaC</fullName>
    </submittedName>
</protein>
<dbReference type="EMBL" id="LFBV01000002">
    <property type="protein sequence ID" value="OKH94557.1"/>
    <property type="molecule type" value="Genomic_DNA"/>
</dbReference>
<organism evidence="2 3">
    <name type="scientific">Streptomyces uncialis</name>
    <dbReference type="NCBI Taxonomy" id="1048205"/>
    <lineage>
        <taxon>Bacteria</taxon>
        <taxon>Bacillati</taxon>
        <taxon>Actinomycetota</taxon>
        <taxon>Actinomycetes</taxon>
        <taxon>Kitasatosporales</taxon>
        <taxon>Streptomycetaceae</taxon>
        <taxon>Streptomyces</taxon>
    </lineage>
</organism>
<dbReference type="Pfam" id="PF14534">
    <property type="entry name" value="DUF4440"/>
    <property type="match status" value="1"/>
</dbReference>
<dbReference type="InterPro" id="IPR027843">
    <property type="entry name" value="DUF4440"/>
</dbReference>
<accession>A0A1Q4V9R7</accession>
<dbReference type="AlphaFoldDB" id="A0A1Q4V9R7"/>
<keyword evidence="3" id="KW-1185">Reference proteome</keyword>
<proteinExistence type="predicted"/>
<dbReference type="Gene3D" id="3.10.450.50">
    <property type="match status" value="1"/>
</dbReference>
<comment type="caution">
    <text evidence="2">The sequence shown here is derived from an EMBL/GenBank/DDBJ whole genome shotgun (WGS) entry which is preliminary data.</text>
</comment>
<gene>
    <name evidence="2" type="ORF">AB852_09855</name>
</gene>
<sequence length="136" mass="15342">MDDRTRAVETEAIEQVVAEIQYAQRNELPDRFAALFRHDAIWTTGHGKRLIGRDEIAEFTRKVPPGSSKHGLGTYEVVHILFVRPDVAAVKVRQRYVTPDGELIESEGEGTPLHVMSKEDGRWVLTASQNTQVFAE</sequence>
<dbReference type="STRING" id="1048205.AB852_09855"/>
<dbReference type="InterPro" id="IPR032710">
    <property type="entry name" value="NTF2-like_dom_sf"/>
</dbReference>